<dbReference type="Gene3D" id="3.30.710.10">
    <property type="entry name" value="Potassium Channel Kv1.1, Chain A"/>
    <property type="match status" value="2"/>
</dbReference>
<evidence type="ECO:0000259" key="1">
    <source>
        <dbReference type="PROSITE" id="PS50097"/>
    </source>
</evidence>
<dbReference type="InterPro" id="IPR000210">
    <property type="entry name" value="BTB/POZ_dom"/>
</dbReference>
<organism evidence="2 3">
    <name type="scientific">Bipolaris victoriae (strain FI3)</name>
    <name type="common">Victoria blight of oats agent</name>
    <name type="synonym">Cochliobolus victoriae</name>
    <dbReference type="NCBI Taxonomy" id="930091"/>
    <lineage>
        <taxon>Eukaryota</taxon>
        <taxon>Fungi</taxon>
        <taxon>Dikarya</taxon>
        <taxon>Ascomycota</taxon>
        <taxon>Pezizomycotina</taxon>
        <taxon>Dothideomycetes</taxon>
        <taxon>Pleosporomycetidae</taxon>
        <taxon>Pleosporales</taxon>
        <taxon>Pleosporineae</taxon>
        <taxon>Pleosporaceae</taxon>
        <taxon>Bipolaris</taxon>
    </lineage>
</organism>
<feature type="non-terminal residue" evidence="2">
    <location>
        <position position="350"/>
    </location>
</feature>
<dbReference type="PANTHER" id="PTHR47843">
    <property type="entry name" value="BTB DOMAIN-CONTAINING PROTEIN-RELATED"/>
    <property type="match status" value="1"/>
</dbReference>
<proteinExistence type="predicted"/>
<dbReference type="SUPFAM" id="SSF54695">
    <property type="entry name" value="POZ domain"/>
    <property type="match status" value="2"/>
</dbReference>
<keyword evidence="3" id="KW-1185">Reference proteome</keyword>
<feature type="domain" description="BTB" evidence="1">
    <location>
        <begin position="276"/>
        <end position="343"/>
    </location>
</feature>
<sequence>RCLDSGEYSDLTIKCGNDVHKVHKMILCTQSDFFAGAVRFPGKESEQSNIDLPEDEPAIIKLIMGYFYTGDYKCDPQDLPDFPSSFVAFCKKTFRNKEDEFYTYDFPHSCVNCTREQGGTPLCPHHHCSPERNSCGFRCDKFVCSSCEEQYGDEIEEIRFKLQAEDLLVHAKVYEVAHKYNIAGLKELSKEKFKDGCEKHWDADGFSAAADYAFSTEREEDKGLRDIVIDTIAMHIKLMKKPEVQVLMGEFGSLSLGVLLKKADDHRCSLISDLYSDLQITCGPDTHAVHKLIVCPRAESFARALKFGGQEISTSEINLPEDDPAIIKLLLQYLHEGDYHIPPSPYSSPP</sequence>
<reference evidence="2 3" key="1">
    <citation type="journal article" date="2013" name="PLoS Genet.">
        <title>Comparative genome structure, secondary metabolite, and effector coding capacity across Cochliobolus pathogens.</title>
        <authorList>
            <person name="Condon B.J."/>
            <person name="Leng Y."/>
            <person name="Wu D."/>
            <person name="Bushley K.E."/>
            <person name="Ohm R.A."/>
            <person name="Otillar R."/>
            <person name="Martin J."/>
            <person name="Schackwitz W."/>
            <person name="Grimwood J."/>
            <person name="MohdZainudin N."/>
            <person name="Xue C."/>
            <person name="Wang R."/>
            <person name="Manning V.A."/>
            <person name="Dhillon B."/>
            <person name="Tu Z.J."/>
            <person name="Steffenson B.J."/>
            <person name="Salamov A."/>
            <person name="Sun H."/>
            <person name="Lowry S."/>
            <person name="LaButti K."/>
            <person name="Han J."/>
            <person name="Copeland A."/>
            <person name="Lindquist E."/>
            <person name="Barry K."/>
            <person name="Schmutz J."/>
            <person name="Baker S.E."/>
            <person name="Ciuffetti L.M."/>
            <person name="Grigoriev I.V."/>
            <person name="Zhong S."/>
            <person name="Turgeon B.G."/>
        </authorList>
    </citation>
    <scope>NUCLEOTIDE SEQUENCE [LARGE SCALE GENOMIC DNA]</scope>
    <source>
        <strain evidence="2 3">FI3</strain>
    </source>
</reference>
<dbReference type="AlphaFoldDB" id="W7ESI9"/>
<dbReference type="GeneID" id="26257728"/>
<dbReference type="Pfam" id="PF00651">
    <property type="entry name" value="BTB"/>
    <property type="match status" value="2"/>
</dbReference>
<dbReference type="InterPro" id="IPR011333">
    <property type="entry name" value="SKP1/BTB/POZ_sf"/>
</dbReference>
<gene>
    <name evidence="2" type="ORF">COCVIDRAFT_63635</name>
</gene>
<feature type="domain" description="BTB" evidence="1">
    <location>
        <begin position="9"/>
        <end position="76"/>
    </location>
</feature>
<evidence type="ECO:0000313" key="3">
    <source>
        <dbReference type="Proteomes" id="UP000054337"/>
    </source>
</evidence>
<dbReference type="HOGENOM" id="CLU_057752_5_2_1"/>
<protein>
    <recommendedName>
        <fullName evidence="1">BTB domain-containing protein</fullName>
    </recommendedName>
</protein>
<dbReference type="OrthoDB" id="6359816at2759"/>
<dbReference type="CDD" id="cd18186">
    <property type="entry name" value="BTB_POZ_ZBTB_KLHL-like"/>
    <property type="match status" value="1"/>
</dbReference>
<dbReference type="PROSITE" id="PS50097">
    <property type="entry name" value="BTB"/>
    <property type="match status" value="2"/>
</dbReference>
<accession>W7ESI9</accession>
<dbReference type="PANTHER" id="PTHR47843:SF5">
    <property type="entry name" value="BTB_POZ DOMAIN PROTEIN"/>
    <property type="match status" value="1"/>
</dbReference>
<evidence type="ECO:0000313" key="2">
    <source>
        <dbReference type="EMBL" id="EUN30109.1"/>
    </source>
</evidence>
<dbReference type="RefSeq" id="XP_014559689.1">
    <property type="nucleotide sequence ID" value="XM_014704203.1"/>
</dbReference>
<dbReference type="Proteomes" id="UP000054337">
    <property type="component" value="Unassembled WGS sequence"/>
</dbReference>
<name>W7ESI9_BIPV3</name>
<feature type="non-terminal residue" evidence="2">
    <location>
        <position position="1"/>
    </location>
</feature>
<dbReference type="EMBL" id="KI968708">
    <property type="protein sequence ID" value="EUN30109.1"/>
    <property type="molecule type" value="Genomic_DNA"/>
</dbReference>